<organism evidence="3">
    <name type="scientific">hydrocarbon metagenome</name>
    <dbReference type="NCBI Taxonomy" id="938273"/>
    <lineage>
        <taxon>unclassified sequences</taxon>
        <taxon>metagenomes</taxon>
        <taxon>ecological metagenomes</taxon>
    </lineage>
</organism>
<dbReference type="EMBL" id="LNQE01001098">
    <property type="protein sequence ID" value="KUG21138.1"/>
    <property type="molecule type" value="Genomic_DNA"/>
</dbReference>
<dbReference type="AlphaFoldDB" id="A0A0W8FK97"/>
<feature type="region of interest" description="Disordered" evidence="2">
    <location>
        <begin position="111"/>
        <end position="135"/>
    </location>
</feature>
<comment type="caution">
    <text evidence="3">The sequence shown here is derived from an EMBL/GenBank/DDBJ whole genome shotgun (WGS) entry which is preliminary data.</text>
</comment>
<keyword evidence="1" id="KW-0175">Coiled coil</keyword>
<sequence>MRAVRVLHESSLPADLAAAGENRLGLIRGSRCATIIIMRSAPLVPDIVRRGTVVKKELKIGDIARIAGLSEEDVRRYTRDHDELFAYRTIGRVKLFSPRAVQTVRELAGLASGQAEEQPRSQPEAAASGGAPAQVYPPEPAEAVVGARVIGDTVAHIQRQLGRLQGEFAGQRESVGRTIEELQESVDLLRRQLEAQQRQIAIIGEWIDYFDAQMDAMNRPLVERIRHRLGTD</sequence>
<evidence type="ECO:0000313" key="3">
    <source>
        <dbReference type="EMBL" id="KUG21138.1"/>
    </source>
</evidence>
<accession>A0A0W8FK97</accession>
<gene>
    <name evidence="3" type="ORF">ASZ90_009129</name>
</gene>
<reference evidence="3" key="1">
    <citation type="journal article" date="2015" name="Proc. Natl. Acad. Sci. U.S.A.">
        <title>Networks of energetic and metabolic interactions define dynamics in microbial communities.</title>
        <authorList>
            <person name="Embree M."/>
            <person name="Liu J.K."/>
            <person name="Al-Bassam M.M."/>
            <person name="Zengler K."/>
        </authorList>
    </citation>
    <scope>NUCLEOTIDE SEQUENCE</scope>
</reference>
<proteinExistence type="predicted"/>
<name>A0A0W8FK97_9ZZZZ</name>
<evidence type="ECO:0000256" key="2">
    <source>
        <dbReference type="SAM" id="MobiDB-lite"/>
    </source>
</evidence>
<protein>
    <submittedName>
        <fullName evidence="3">Uncharacterized protein</fullName>
    </submittedName>
</protein>
<feature type="coiled-coil region" evidence="1">
    <location>
        <begin position="172"/>
        <end position="199"/>
    </location>
</feature>
<evidence type="ECO:0000256" key="1">
    <source>
        <dbReference type="SAM" id="Coils"/>
    </source>
</evidence>